<dbReference type="GO" id="GO:0004252">
    <property type="term" value="F:serine-type endopeptidase activity"/>
    <property type="evidence" value="ECO:0007669"/>
    <property type="project" value="InterPro"/>
</dbReference>
<keyword evidence="5" id="KW-1185">Reference proteome</keyword>
<dbReference type="PRINTS" id="PR00727">
    <property type="entry name" value="LEADERPTASE"/>
</dbReference>
<accession>A0A1I6M600</accession>
<dbReference type="EMBL" id="FOZG01000003">
    <property type="protein sequence ID" value="SFS11063.1"/>
    <property type="molecule type" value="Genomic_DNA"/>
</dbReference>
<dbReference type="GO" id="GO:0006465">
    <property type="term" value="P:signal peptide processing"/>
    <property type="evidence" value="ECO:0007669"/>
    <property type="project" value="InterPro"/>
</dbReference>
<dbReference type="GO" id="GO:0016020">
    <property type="term" value="C:membrane"/>
    <property type="evidence" value="ECO:0007669"/>
    <property type="project" value="InterPro"/>
</dbReference>
<evidence type="ECO:0000256" key="2">
    <source>
        <dbReference type="ARBA" id="ARBA00029906"/>
    </source>
</evidence>
<organism evidence="4 5">
    <name type="scientific">Sphingomonas jatrophae</name>
    <dbReference type="NCBI Taxonomy" id="1166337"/>
    <lineage>
        <taxon>Bacteria</taxon>
        <taxon>Pseudomonadati</taxon>
        <taxon>Pseudomonadota</taxon>
        <taxon>Alphaproteobacteria</taxon>
        <taxon>Sphingomonadales</taxon>
        <taxon>Sphingomonadaceae</taxon>
        <taxon>Sphingomonas</taxon>
    </lineage>
</organism>
<protein>
    <recommendedName>
        <fullName evidence="1">Signal peptidase I</fullName>
    </recommendedName>
    <alternativeName>
        <fullName evidence="2">Leader peptidase I</fullName>
    </alternativeName>
</protein>
<dbReference type="SUPFAM" id="SSF51306">
    <property type="entry name" value="LexA/Signal peptidase"/>
    <property type="match status" value="1"/>
</dbReference>
<feature type="domain" description="Peptidase S26" evidence="3">
    <location>
        <begin position="20"/>
        <end position="180"/>
    </location>
</feature>
<dbReference type="Gene3D" id="2.10.109.10">
    <property type="entry name" value="Umud Fragment, subunit A"/>
    <property type="match status" value="1"/>
</dbReference>
<dbReference type="InterPro" id="IPR019533">
    <property type="entry name" value="Peptidase_S26"/>
</dbReference>
<reference evidence="4 5" key="1">
    <citation type="submission" date="2016-10" db="EMBL/GenBank/DDBJ databases">
        <authorList>
            <person name="de Groot N.N."/>
        </authorList>
    </citation>
    <scope>NUCLEOTIDE SEQUENCE [LARGE SCALE GENOMIC DNA]</scope>
    <source>
        <strain evidence="4 5">S5-249</strain>
    </source>
</reference>
<sequence>MTGFSVARKALPAMPAPLRLLLTLIVLLGAGLLVGASFARTHKVTGSAMMPTLWPGDRLLVRPLRGGDLPARGAVVLVQDGPVLRATRLIGLPGDRIGATESGLRFDGRVLPRFRVADFVLPATAGLPCPVAPTGGTCRIARYREMTRDGRYRDVLPGGSARPDARVPAGQMLLLGDARGGAVPRLVPLETLKGRATKILWSSTGEIGWTRFWRWGETLRPGRILLPLDRGTGEAKQRDDERRRSL</sequence>
<dbReference type="InterPro" id="IPR036286">
    <property type="entry name" value="LexA/Signal_pep-like_sf"/>
</dbReference>
<dbReference type="CDD" id="cd06462">
    <property type="entry name" value="Peptidase_S24_S26"/>
    <property type="match status" value="1"/>
</dbReference>
<evidence type="ECO:0000313" key="4">
    <source>
        <dbReference type="EMBL" id="SFS11063.1"/>
    </source>
</evidence>
<dbReference type="STRING" id="1166337.SAMN05192580_3517"/>
<name>A0A1I6M600_9SPHN</name>
<dbReference type="InterPro" id="IPR000223">
    <property type="entry name" value="Pept_S26A_signal_pept_1"/>
</dbReference>
<evidence type="ECO:0000256" key="1">
    <source>
        <dbReference type="ARBA" id="ARBA00019232"/>
    </source>
</evidence>
<dbReference type="Proteomes" id="UP000198824">
    <property type="component" value="Unassembled WGS sequence"/>
</dbReference>
<evidence type="ECO:0000313" key="5">
    <source>
        <dbReference type="Proteomes" id="UP000198824"/>
    </source>
</evidence>
<dbReference type="AlphaFoldDB" id="A0A1I6M600"/>
<dbReference type="Pfam" id="PF10502">
    <property type="entry name" value="Peptidase_S26"/>
    <property type="match status" value="1"/>
</dbReference>
<proteinExistence type="predicted"/>
<evidence type="ECO:0000259" key="3">
    <source>
        <dbReference type="Pfam" id="PF10502"/>
    </source>
</evidence>
<gene>
    <name evidence="4" type="ORF">SAMN05192580_3517</name>
</gene>